<comment type="caution">
    <text evidence="2">The sequence shown here is derived from an EMBL/GenBank/DDBJ whole genome shotgun (WGS) entry which is preliminary data.</text>
</comment>
<evidence type="ECO:0000313" key="3">
    <source>
        <dbReference type="Proteomes" id="UP001302812"/>
    </source>
</evidence>
<proteinExistence type="predicted"/>
<dbReference type="AlphaFoldDB" id="A0AAN6YVR3"/>
<keyword evidence="1" id="KW-1133">Transmembrane helix</keyword>
<keyword evidence="1" id="KW-0812">Transmembrane</keyword>
<protein>
    <submittedName>
        <fullName evidence="2">Uncharacterized protein</fullName>
    </submittedName>
</protein>
<dbReference type="GeneID" id="89938569"/>
<evidence type="ECO:0000256" key="1">
    <source>
        <dbReference type="SAM" id="Phobius"/>
    </source>
</evidence>
<accession>A0AAN6YVR3</accession>
<reference evidence="2" key="2">
    <citation type="submission" date="2023-05" db="EMBL/GenBank/DDBJ databases">
        <authorList>
            <consortium name="Lawrence Berkeley National Laboratory"/>
            <person name="Steindorff A."/>
            <person name="Hensen N."/>
            <person name="Bonometti L."/>
            <person name="Westerberg I."/>
            <person name="Brannstrom I.O."/>
            <person name="Guillou S."/>
            <person name="Cros-Aarteil S."/>
            <person name="Calhoun S."/>
            <person name="Haridas S."/>
            <person name="Kuo A."/>
            <person name="Mondo S."/>
            <person name="Pangilinan J."/>
            <person name="Riley R."/>
            <person name="Labutti K."/>
            <person name="Andreopoulos B."/>
            <person name="Lipzen A."/>
            <person name="Chen C."/>
            <person name="Yanf M."/>
            <person name="Daum C."/>
            <person name="Ng V."/>
            <person name="Clum A."/>
            <person name="Ohm R."/>
            <person name="Martin F."/>
            <person name="Silar P."/>
            <person name="Natvig D."/>
            <person name="Lalanne C."/>
            <person name="Gautier V."/>
            <person name="Ament-Velasquez S.L."/>
            <person name="Kruys A."/>
            <person name="Hutchinson M.I."/>
            <person name="Powell A.J."/>
            <person name="Barry K."/>
            <person name="Miller A.N."/>
            <person name="Grigoriev I.V."/>
            <person name="Debuchy R."/>
            <person name="Gladieux P."/>
            <person name="Thoren M.H."/>
            <person name="Johannesson H."/>
        </authorList>
    </citation>
    <scope>NUCLEOTIDE SEQUENCE</scope>
    <source>
        <strain evidence="2">CBS 508.74</strain>
    </source>
</reference>
<keyword evidence="3" id="KW-1185">Reference proteome</keyword>
<feature type="transmembrane region" description="Helical" evidence="1">
    <location>
        <begin position="6"/>
        <end position="27"/>
    </location>
</feature>
<name>A0AAN6YVR3_9PEZI</name>
<sequence length="113" mass="11789">MVSNSLGAPGVFLGCGFLFVAVSIPGFSTSANPPSRRSTRPGNASFVQDKRLDHVGRRCGRCDDLADDAFAMLCTRASIAVPVAVTCSTVRCQDHSMVDGPVASKVLPFVGVS</sequence>
<evidence type="ECO:0000313" key="2">
    <source>
        <dbReference type="EMBL" id="KAK4115552.1"/>
    </source>
</evidence>
<reference evidence="2" key="1">
    <citation type="journal article" date="2023" name="Mol. Phylogenet. Evol.">
        <title>Genome-scale phylogeny and comparative genomics of the fungal order Sordariales.</title>
        <authorList>
            <person name="Hensen N."/>
            <person name="Bonometti L."/>
            <person name="Westerberg I."/>
            <person name="Brannstrom I.O."/>
            <person name="Guillou S."/>
            <person name="Cros-Aarteil S."/>
            <person name="Calhoun S."/>
            <person name="Haridas S."/>
            <person name="Kuo A."/>
            <person name="Mondo S."/>
            <person name="Pangilinan J."/>
            <person name="Riley R."/>
            <person name="LaButti K."/>
            <person name="Andreopoulos B."/>
            <person name="Lipzen A."/>
            <person name="Chen C."/>
            <person name="Yan M."/>
            <person name="Daum C."/>
            <person name="Ng V."/>
            <person name="Clum A."/>
            <person name="Steindorff A."/>
            <person name="Ohm R.A."/>
            <person name="Martin F."/>
            <person name="Silar P."/>
            <person name="Natvig D.O."/>
            <person name="Lalanne C."/>
            <person name="Gautier V."/>
            <person name="Ament-Velasquez S.L."/>
            <person name="Kruys A."/>
            <person name="Hutchinson M.I."/>
            <person name="Powell A.J."/>
            <person name="Barry K."/>
            <person name="Miller A.N."/>
            <person name="Grigoriev I.V."/>
            <person name="Debuchy R."/>
            <person name="Gladieux P."/>
            <person name="Hiltunen Thoren M."/>
            <person name="Johannesson H."/>
        </authorList>
    </citation>
    <scope>NUCLEOTIDE SEQUENCE</scope>
    <source>
        <strain evidence="2">CBS 508.74</strain>
    </source>
</reference>
<dbReference type="Proteomes" id="UP001302812">
    <property type="component" value="Unassembled WGS sequence"/>
</dbReference>
<keyword evidence="1" id="KW-0472">Membrane</keyword>
<gene>
    <name evidence="2" type="ORF">N656DRAFT_775450</name>
</gene>
<organism evidence="2 3">
    <name type="scientific">Canariomyces notabilis</name>
    <dbReference type="NCBI Taxonomy" id="2074819"/>
    <lineage>
        <taxon>Eukaryota</taxon>
        <taxon>Fungi</taxon>
        <taxon>Dikarya</taxon>
        <taxon>Ascomycota</taxon>
        <taxon>Pezizomycotina</taxon>
        <taxon>Sordariomycetes</taxon>
        <taxon>Sordariomycetidae</taxon>
        <taxon>Sordariales</taxon>
        <taxon>Chaetomiaceae</taxon>
        <taxon>Canariomyces</taxon>
    </lineage>
</organism>
<dbReference type="EMBL" id="MU853334">
    <property type="protein sequence ID" value="KAK4115552.1"/>
    <property type="molecule type" value="Genomic_DNA"/>
</dbReference>
<dbReference type="RefSeq" id="XP_064673122.1">
    <property type="nucleotide sequence ID" value="XM_064814444.1"/>
</dbReference>